<reference evidence="3 4" key="3">
    <citation type="journal article" date="2020" name="Int. J. Syst. Evol. Microbiol.">
        <title>Corynebacterium silvaticum sp. nov., a unique group of NTTB corynebacteria in wild boar and roe deer.</title>
        <authorList>
            <person name="Dangel A."/>
            <person name="Berger A."/>
            <person name="Rau J."/>
            <person name="Eisenberg T."/>
            <person name="Kampfer P."/>
            <person name="Margos G."/>
            <person name="Contzen M."/>
            <person name="Busse H.J."/>
            <person name="Konrad R."/>
            <person name="Peters M."/>
            <person name="Sting R."/>
            <person name="Sing A."/>
        </authorList>
    </citation>
    <scope>NUCLEOTIDE SEQUENCE [LARGE SCALE GENOMIC DNA]</scope>
    <source>
        <strain evidence="3 4">PO100/5</strain>
    </source>
</reference>
<dbReference type="SMART" id="SM00014">
    <property type="entry name" value="acidPPc"/>
    <property type="match status" value="1"/>
</dbReference>
<dbReference type="RefSeq" id="WP_087454691.1">
    <property type="nucleotide sequence ID" value="NZ_CP021417.2"/>
</dbReference>
<feature type="domain" description="Phosphatidic acid phosphatase type 2/haloperoxidase" evidence="2">
    <location>
        <begin position="51"/>
        <end position="156"/>
    </location>
</feature>
<dbReference type="SUPFAM" id="SSF48317">
    <property type="entry name" value="Acid phosphatase/Vanadium-dependent haloperoxidase"/>
    <property type="match status" value="1"/>
</dbReference>
<dbReference type="KEGG" id="csil:CBE74_11175"/>
<evidence type="ECO:0000313" key="4">
    <source>
        <dbReference type="Proteomes" id="UP000195652"/>
    </source>
</evidence>
<reference evidence="3 4" key="2">
    <citation type="journal article" date="2020" name="Antonie Van Leeuwenhoek">
        <title>Phylogenomic characterisation of a novel corynebacterial species pathogenic to animals.</title>
        <authorList>
            <person name="Moller J."/>
            <person name="Musella L."/>
            <person name="Melnikov V."/>
            <person name="Geissdorfer W."/>
            <person name="Burkovski A."/>
            <person name="Sangal V."/>
        </authorList>
    </citation>
    <scope>NUCLEOTIDE SEQUENCE [LARGE SCALE GENOMIC DNA]</scope>
    <source>
        <strain evidence="3 4">PO100/5</strain>
    </source>
</reference>
<keyword evidence="1" id="KW-0812">Transmembrane</keyword>
<sequence>MDAYLLDFVIQHREEAVTPWVVALTTATRPAFVMVGALVASALLMVTHRAMPLFPAAAVGLSWVSSTALKYVCGRERPSRELQLLYEYNPSFPSGHATTAFAAAMVLALLCRRWWVLTVWIVAAAVGLSRLYVGVHWPSDVLAGALLGAAIAAATFAVMRKVAAEGAS</sequence>
<dbReference type="PANTHER" id="PTHR14969">
    <property type="entry name" value="SPHINGOSINE-1-PHOSPHATE PHOSPHOHYDROLASE"/>
    <property type="match status" value="1"/>
</dbReference>
<keyword evidence="1" id="KW-1133">Transmembrane helix</keyword>
<reference evidence="3 4" key="4">
    <citation type="journal article" date="2020" name="PLoS ONE">
        <title>Taxonomic classification of strain PO100/5 shows a broader geographic distribution and genetic markers of the recently described Corynebacterium silvaticum.</title>
        <authorList>
            <person name="Viana M.V.C."/>
            <person name="Profeta R."/>
            <person name="da Silva A.L."/>
            <person name="Hurtado R."/>
            <person name="Cerqueira J.C."/>
            <person name="Ribeiro B.F.S."/>
            <person name="Almeida M.O."/>
            <person name="Morais-Rodrigues F."/>
            <person name="Soares S.C."/>
            <person name="Oliveira M."/>
            <person name="Tavares L."/>
            <person name="Figueiredo H."/>
            <person name="Wattam A.R."/>
            <person name="Barh D."/>
            <person name="Ghosh P."/>
            <person name="Silva A."/>
            <person name="Azevedo V."/>
        </authorList>
    </citation>
    <scope>NUCLEOTIDE SEQUENCE [LARGE SCALE GENOMIC DNA]</scope>
    <source>
        <strain evidence="3 4">PO100/5</strain>
    </source>
</reference>
<dbReference type="PANTHER" id="PTHR14969:SF13">
    <property type="entry name" value="AT30094P"/>
    <property type="match status" value="1"/>
</dbReference>
<dbReference type="OrthoDB" id="5289372at2"/>
<protein>
    <submittedName>
        <fullName evidence="3">Phosphatase PAP2 family protein</fullName>
    </submittedName>
</protein>
<accession>A0A7Y4LK58</accession>
<evidence type="ECO:0000313" key="3">
    <source>
        <dbReference type="EMBL" id="ARU46913.1"/>
    </source>
</evidence>
<dbReference type="InterPro" id="IPR036938">
    <property type="entry name" value="PAP2/HPO_sf"/>
</dbReference>
<dbReference type="InterPro" id="IPR000326">
    <property type="entry name" value="PAP2/HPO"/>
</dbReference>
<gene>
    <name evidence="3" type="ORF">CBE74_11175</name>
</gene>
<evidence type="ECO:0000256" key="1">
    <source>
        <dbReference type="SAM" id="Phobius"/>
    </source>
</evidence>
<feature type="transmembrane region" description="Helical" evidence="1">
    <location>
        <begin position="141"/>
        <end position="159"/>
    </location>
</feature>
<dbReference type="GeneID" id="75008773"/>
<feature type="transmembrane region" description="Helical" evidence="1">
    <location>
        <begin position="20"/>
        <end position="46"/>
    </location>
</feature>
<dbReference type="EMBL" id="CP021417">
    <property type="protein sequence ID" value="ARU46913.1"/>
    <property type="molecule type" value="Genomic_DNA"/>
</dbReference>
<dbReference type="Proteomes" id="UP000195652">
    <property type="component" value="Chromosome"/>
</dbReference>
<organism evidence="3 4">
    <name type="scientific">Corynebacterium silvaticum</name>
    <dbReference type="NCBI Taxonomy" id="2320431"/>
    <lineage>
        <taxon>Bacteria</taxon>
        <taxon>Bacillati</taxon>
        <taxon>Actinomycetota</taxon>
        <taxon>Actinomycetes</taxon>
        <taxon>Mycobacteriales</taxon>
        <taxon>Corynebacteriaceae</taxon>
        <taxon>Corynebacterium</taxon>
    </lineage>
</organism>
<feature type="transmembrane region" description="Helical" evidence="1">
    <location>
        <begin position="117"/>
        <end position="135"/>
    </location>
</feature>
<dbReference type="Gene3D" id="1.20.144.10">
    <property type="entry name" value="Phosphatidic acid phosphatase type 2/haloperoxidase"/>
    <property type="match status" value="1"/>
</dbReference>
<proteinExistence type="predicted"/>
<dbReference type="AlphaFoldDB" id="A0A7Y4LK58"/>
<keyword evidence="1" id="KW-0472">Membrane</keyword>
<evidence type="ECO:0000259" key="2">
    <source>
        <dbReference type="SMART" id="SM00014"/>
    </source>
</evidence>
<keyword evidence="4" id="KW-1185">Reference proteome</keyword>
<reference evidence="3 4" key="1">
    <citation type="journal article" date="2014" name="BMC Vet. Res.">
        <title>First report of Corynebacterium pseudotuberculosis from caseous lymphadenitis lesions in Black Alentejano pig (Sus scrofa domesticus).</title>
        <authorList>
            <person name="Oliveira M."/>
            <person name="Barroco C."/>
            <person name="Mottola C."/>
            <person name="Santos R."/>
            <person name="Lemsaddek A."/>
            <person name="Tavares L."/>
            <person name="Semedo-Lemsaddek T."/>
        </authorList>
    </citation>
    <scope>NUCLEOTIDE SEQUENCE [LARGE SCALE GENOMIC DNA]</scope>
    <source>
        <strain evidence="3 4">PO100/5</strain>
    </source>
</reference>
<name>A0A7Y4LK58_9CORY</name>
<dbReference type="Pfam" id="PF01569">
    <property type="entry name" value="PAP2"/>
    <property type="match status" value="1"/>
</dbReference>